<dbReference type="EMBL" id="JAGGNH010000003">
    <property type="protein sequence ID" value="KAJ0980064.1"/>
    <property type="molecule type" value="Genomic_DNA"/>
</dbReference>
<dbReference type="AlphaFoldDB" id="A0A9D5CVW7"/>
<evidence type="ECO:0000256" key="2">
    <source>
        <dbReference type="ARBA" id="ARBA00005581"/>
    </source>
</evidence>
<dbReference type="GO" id="GO:0005576">
    <property type="term" value="C:extracellular region"/>
    <property type="evidence" value="ECO:0007669"/>
    <property type="project" value="UniProtKB-SubCell"/>
</dbReference>
<evidence type="ECO:0000256" key="4">
    <source>
        <dbReference type="ARBA" id="ARBA00022525"/>
    </source>
</evidence>
<dbReference type="PANTHER" id="PTHR31232:SF18">
    <property type="entry name" value="S-PROTEIN HOMOLOG"/>
    <property type="match status" value="1"/>
</dbReference>
<evidence type="ECO:0000313" key="7">
    <source>
        <dbReference type="EMBL" id="KAJ0980064.1"/>
    </source>
</evidence>
<dbReference type="Proteomes" id="UP001085076">
    <property type="component" value="Miscellaneous, Linkage group lg03"/>
</dbReference>
<evidence type="ECO:0000256" key="6">
    <source>
        <dbReference type="RuleBase" id="RU367044"/>
    </source>
</evidence>
<feature type="chain" id="PRO_5039758818" description="S-protein homolog" evidence="6">
    <location>
        <begin position="20"/>
        <end position="298"/>
    </location>
</feature>
<dbReference type="OrthoDB" id="1938697at2759"/>
<dbReference type="PROSITE" id="PS51257">
    <property type="entry name" value="PROKAR_LIPOPROTEIN"/>
    <property type="match status" value="1"/>
</dbReference>
<keyword evidence="4 6" id="KW-0964">Secreted</keyword>
<dbReference type="InterPro" id="IPR010264">
    <property type="entry name" value="Self-incomp_S1"/>
</dbReference>
<protein>
    <recommendedName>
        <fullName evidence="6">S-protein homolog</fullName>
    </recommendedName>
</protein>
<dbReference type="Pfam" id="PF05938">
    <property type="entry name" value="Self-incomp_S1"/>
    <property type="match status" value="1"/>
</dbReference>
<evidence type="ECO:0000256" key="3">
    <source>
        <dbReference type="ARBA" id="ARBA00022471"/>
    </source>
</evidence>
<comment type="similarity">
    <text evidence="2 6">Belongs to the plant self-incompatibility (S1) protein family.</text>
</comment>
<accession>A0A9D5CVW7</accession>
<name>A0A9D5CVW7_9LILI</name>
<comment type="subcellular location">
    <subcellularLocation>
        <location evidence="1 6">Secreted</location>
    </subcellularLocation>
</comment>
<keyword evidence="5 6" id="KW-0732">Signal</keyword>
<keyword evidence="8" id="KW-1185">Reference proteome</keyword>
<evidence type="ECO:0000256" key="5">
    <source>
        <dbReference type="ARBA" id="ARBA00022729"/>
    </source>
</evidence>
<dbReference type="GO" id="GO:0060320">
    <property type="term" value="P:rejection of self pollen"/>
    <property type="evidence" value="ECO:0007669"/>
    <property type="project" value="UniProtKB-KW"/>
</dbReference>
<reference evidence="7" key="1">
    <citation type="submission" date="2021-03" db="EMBL/GenBank/DDBJ databases">
        <authorList>
            <person name="Li Z."/>
            <person name="Yang C."/>
        </authorList>
    </citation>
    <scope>NUCLEOTIDE SEQUENCE</scope>
    <source>
        <strain evidence="7">Dzin_1.0</strain>
        <tissue evidence="7">Leaf</tissue>
    </source>
</reference>
<evidence type="ECO:0000256" key="1">
    <source>
        <dbReference type="ARBA" id="ARBA00004613"/>
    </source>
</evidence>
<dbReference type="PANTHER" id="PTHR31232">
    <property type="match status" value="1"/>
</dbReference>
<feature type="signal peptide" evidence="6">
    <location>
        <begin position="1"/>
        <end position="19"/>
    </location>
</feature>
<proteinExistence type="inferred from homology"/>
<keyword evidence="3 6" id="KW-0713">Self-incompatibility</keyword>
<organism evidence="7 8">
    <name type="scientific">Dioscorea zingiberensis</name>
    <dbReference type="NCBI Taxonomy" id="325984"/>
    <lineage>
        <taxon>Eukaryota</taxon>
        <taxon>Viridiplantae</taxon>
        <taxon>Streptophyta</taxon>
        <taxon>Embryophyta</taxon>
        <taxon>Tracheophyta</taxon>
        <taxon>Spermatophyta</taxon>
        <taxon>Magnoliopsida</taxon>
        <taxon>Liliopsida</taxon>
        <taxon>Dioscoreales</taxon>
        <taxon>Dioscoreaceae</taxon>
        <taxon>Dioscorea</taxon>
    </lineage>
</organism>
<gene>
    <name evidence="7" type="ORF">J5N97_015538</name>
</gene>
<sequence>MDSCLKFPLLVLLLASCLCSVPSVSEQESRSNETVILFGPKVISSDACTVEEADGAGKTSVHILNRLGGGKNLSVHCKSKDDDLQQQTVAEGQELVWAFNPNIWGTTLFFCDLNPTLNFAFDAYDYKRDQVRCASQCHWLVAAEGMYALNEAAHLWAYIDVKASKSGEFLFPSAFFGKLIIQGKDPEQFTTEGEGVFLVEAQGVGNEDRGGDATVLGEHDTGAVPSDHDLLAAFHGAFQQHHLADLVLVVVVDGQFVGAAVVRHRFPSSLSYRLHSTFTLAPASQHIHRLQPARTWNI</sequence>
<comment type="caution">
    <text evidence="7">The sequence shown here is derived from an EMBL/GenBank/DDBJ whole genome shotgun (WGS) entry which is preliminary data.</text>
</comment>
<evidence type="ECO:0000313" key="8">
    <source>
        <dbReference type="Proteomes" id="UP001085076"/>
    </source>
</evidence>
<reference evidence="7" key="2">
    <citation type="journal article" date="2022" name="Hortic Res">
        <title>The genome of Dioscorea zingiberensis sheds light on the biosynthesis, origin and evolution of the medicinally important diosgenin saponins.</title>
        <authorList>
            <person name="Li Y."/>
            <person name="Tan C."/>
            <person name="Li Z."/>
            <person name="Guo J."/>
            <person name="Li S."/>
            <person name="Chen X."/>
            <person name="Wang C."/>
            <person name="Dai X."/>
            <person name="Yang H."/>
            <person name="Song W."/>
            <person name="Hou L."/>
            <person name="Xu J."/>
            <person name="Tong Z."/>
            <person name="Xu A."/>
            <person name="Yuan X."/>
            <person name="Wang W."/>
            <person name="Yang Q."/>
            <person name="Chen L."/>
            <person name="Sun Z."/>
            <person name="Wang K."/>
            <person name="Pan B."/>
            <person name="Chen J."/>
            <person name="Bao Y."/>
            <person name="Liu F."/>
            <person name="Qi X."/>
            <person name="Gang D.R."/>
            <person name="Wen J."/>
            <person name="Li J."/>
        </authorList>
    </citation>
    <scope>NUCLEOTIDE SEQUENCE</scope>
    <source>
        <strain evidence="7">Dzin_1.0</strain>
    </source>
</reference>